<accession>A0A6V1PCS3</accession>
<dbReference type="EMBL" id="HBIU01014889">
    <property type="protein sequence ID" value="CAE0628248.1"/>
    <property type="molecule type" value="Transcribed_RNA"/>
</dbReference>
<dbReference type="AlphaFoldDB" id="A0A6V1PCS3"/>
<dbReference type="EMBL" id="HBIU01014887">
    <property type="protein sequence ID" value="CAE0628246.1"/>
    <property type="molecule type" value="Transcribed_RNA"/>
</dbReference>
<dbReference type="SUPFAM" id="SSF51735">
    <property type="entry name" value="NAD(P)-binding Rossmann-fold domains"/>
    <property type="match status" value="1"/>
</dbReference>
<dbReference type="EMBL" id="HBIU01014888">
    <property type="protein sequence ID" value="CAE0628247.1"/>
    <property type="molecule type" value="Transcribed_RNA"/>
</dbReference>
<evidence type="ECO:0000313" key="6">
    <source>
        <dbReference type="EMBL" id="CAE0628248.1"/>
    </source>
</evidence>
<dbReference type="GO" id="GO:0005996">
    <property type="term" value="P:monosaccharide metabolic process"/>
    <property type="evidence" value="ECO:0007669"/>
    <property type="project" value="TreeGrafter"/>
</dbReference>
<dbReference type="PANTHER" id="PTHR43725">
    <property type="entry name" value="UDP-GLUCOSE 4-EPIMERASE"/>
    <property type="match status" value="1"/>
</dbReference>
<keyword evidence="1" id="KW-0732">Signal</keyword>
<protein>
    <recommendedName>
        <fullName evidence="2">NAD-dependent epimerase/dehydratase domain-containing protein</fullName>
    </recommendedName>
</protein>
<evidence type="ECO:0000313" key="4">
    <source>
        <dbReference type="EMBL" id="CAE0628246.1"/>
    </source>
</evidence>
<dbReference type="Gene3D" id="3.40.50.720">
    <property type="entry name" value="NAD(P)-binding Rossmann-like Domain"/>
    <property type="match status" value="1"/>
</dbReference>
<reference evidence="6" key="1">
    <citation type="submission" date="2021-01" db="EMBL/GenBank/DDBJ databases">
        <authorList>
            <person name="Corre E."/>
            <person name="Pelletier E."/>
            <person name="Niang G."/>
            <person name="Scheremetjew M."/>
            <person name="Finn R."/>
            <person name="Kale V."/>
            <person name="Holt S."/>
            <person name="Cochrane G."/>
            <person name="Meng A."/>
            <person name="Brown T."/>
            <person name="Cohen L."/>
        </authorList>
    </citation>
    <scope>NUCLEOTIDE SEQUENCE</scope>
    <source>
        <strain evidence="6">CCMP3107</strain>
    </source>
</reference>
<dbReference type="EMBL" id="HBIU01014886">
    <property type="protein sequence ID" value="CAE0628245.1"/>
    <property type="molecule type" value="Transcribed_RNA"/>
</dbReference>
<sequence>MNSFQARLICVVAVLAVVDAFTGAPLGLGRRAASRSALQMLGSALIVQNKGGGHGEIGFHLAKILKEEKGCDAVTILQDGGEPSGKLPFSRYGELEALGCEVVWCDVKGEGVARLAGKKFDYVFDNWSKDEATVKPIADMAKAQNVETFAYVSSGGMYKYPPTLPITEDADAKETGQREVEKYLDAAGLPWTAFRPQYIYGPATNKRDYLDYFVDRISRDQPVPIPHSGEQLASVTHAYDVAAMLAAATANPKAAKQVFNCGTDAYLTYNEIARQIGKALGKEARLVHYDPAQCPDLKFPFRPQHFFVGVGKAMRELGWAPKHNLIDDLSAFYLADYKALGKDAQAMDFPADPKA</sequence>
<evidence type="ECO:0000313" key="7">
    <source>
        <dbReference type="EMBL" id="CAE0628249.1"/>
    </source>
</evidence>
<dbReference type="InterPro" id="IPR001509">
    <property type="entry name" value="Epimerase_deHydtase"/>
</dbReference>
<evidence type="ECO:0000259" key="2">
    <source>
        <dbReference type="Pfam" id="PF01370"/>
    </source>
</evidence>
<dbReference type="GO" id="GO:0003978">
    <property type="term" value="F:UDP-glucose 4-epimerase activity"/>
    <property type="evidence" value="ECO:0007669"/>
    <property type="project" value="TreeGrafter"/>
</dbReference>
<feature type="domain" description="NAD-dependent epimerase/dehydratase" evidence="2">
    <location>
        <begin position="127"/>
        <end position="262"/>
    </location>
</feature>
<name>A0A6V1PCS3_HETAK</name>
<feature type="signal peptide" evidence="1">
    <location>
        <begin position="1"/>
        <end position="20"/>
    </location>
</feature>
<gene>
    <name evidence="3" type="ORF">HAKA00212_LOCUS6926</name>
    <name evidence="4" type="ORF">HAKA00212_LOCUS6927</name>
    <name evidence="5" type="ORF">HAKA00212_LOCUS6928</name>
    <name evidence="6" type="ORF">HAKA00212_LOCUS6929</name>
    <name evidence="7" type="ORF">HAKA00212_LOCUS6930</name>
</gene>
<proteinExistence type="predicted"/>
<dbReference type="Pfam" id="PF01370">
    <property type="entry name" value="Epimerase"/>
    <property type="match status" value="1"/>
</dbReference>
<organism evidence="6">
    <name type="scientific">Heterosigma akashiwo</name>
    <name type="common">Chromophytic alga</name>
    <name type="synonym">Heterosigma carterae</name>
    <dbReference type="NCBI Taxonomy" id="2829"/>
    <lineage>
        <taxon>Eukaryota</taxon>
        <taxon>Sar</taxon>
        <taxon>Stramenopiles</taxon>
        <taxon>Ochrophyta</taxon>
        <taxon>Raphidophyceae</taxon>
        <taxon>Chattonellales</taxon>
        <taxon>Chattonellaceae</taxon>
        <taxon>Heterosigma</taxon>
    </lineage>
</organism>
<dbReference type="GO" id="GO:0005829">
    <property type="term" value="C:cytosol"/>
    <property type="evidence" value="ECO:0007669"/>
    <property type="project" value="TreeGrafter"/>
</dbReference>
<evidence type="ECO:0000313" key="5">
    <source>
        <dbReference type="EMBL" id="CAE0628247.1"/>
    </source>
</evidence>
<dbReference type="EMBL" id="HBIU01014890">
    <property type="protein sequence ID" value="CAE0628249.1"/>
    <property type="molecule type" value="Transcribed_RNA"/>
</dbReference>
<evidence type="ECO:0000313" key="3">
    <source>
        <dbReference type="EMBL" id="CAE0628245.1"/>
    </source>
</evidence>
<dbReference type="PANTHER" id="PTHR43725:SF6">
    <property type="entry name" value="CHLOROPLAST STEM-LOOP BINDING PROTEIN OF 41 KDA A, CHLOROPLASTIC"/>
    <property type="match status" value="1"/>
</dbReference>
<feature type="chain" id="PRO_5035677477" description="NAD-dependent epimerase/dehydratase domain-containing protein" evidence="1">
    <location>
        <begin position="21"/>
        <end position="355"/>
    </location>
</feature>
<dbReference type="InterPro" id="IPR036291">
    <property type="entry name" value="NAD(P)-bd_dom_sf"/>
</dbReference>
<evidence type="ECO:0000256" key="1">
    <source>
        <dbReference type="SAM" id="SignalP"/>
    </source>
</evidence>